<dbReference type="GO" id="GO:0032979">
    <property type="term" value="P:protein insertion into mitochondrial inner membrane from matrix"/>
    <property type="evidence" value="ECO:0007669"/>
    <property type="project" value="TreeGrafter"/>
</dbReference>
<name>A0AA41UXB9_PAPNU</name>
<sequence length="561" mass="63370">MGVPKLINLIRRTRPISSYTYSSSLILTRSIHSRNSLLNPTNLDSNFKSQSRYKPNLGFSSFQSLPIHTSSSNNNDNDNDNEGFSFNDVKFNKESDLWNSGFDQSSDEVVKEVISVVQNGSWYDPAVQTVVSVLDGFHGLTNLPWWIVIASSTLALRLTILPILVLQFSKAKKIAELFPKLPPPLPPPFSGKSIREQFLLFRKERKAIGCPSYLWNFSYVSVQIPCFFLWMYTIRTMSLHHHPGFDCGGALWFQNLTQIPHGSYAATFPILIAGLHYINIQVSFRGSSIDKMTGVMGKIFKFYKLYLELLTIPFFFVGFFLPQGSLVYWVTNSCISVIQNLSLQHPTLREKLGLPDKNAIVKRETSSSTDNLEINFLDKPGQRVNVQNLSPDELLSLSVQLLSKGHHDRAIPLLRFALDKDPNHVRSMVVLGQTFIQKQWLPESIGVLEHAVRKLLVGGQPANEEEVDLLILASTWAGVANIKQGKNKEGLEHLERITQIEEPVDPKGKAHYFDGLVLLSSALFNEGRKVESEEYLRKVVAYDPSKNDLLQQLLEDDAKTY</sequence>
<proteinExistence type="inferred from homology"/>
<evidence type="ECO:0000313" key="7">
    <source>
        <dbReference type="EMBL" id="MCL7023342.1"/>
    </source>
</evidence>
<dbReference type="GO" id="GO:0032977">
    <property type="term" value="F:membrane insertase activity"/>
    <property type="evidence" value="ECO:0007669"/>
    <property type="project" value="InterPro"/>
</dbReference>
<feature type="transmembrane region" description="Helical" evidence="6">
    <location>
        <begin position="213"/>
        <end position="232"/>
    </location>
</feature>
<accession>A0AA41UXB9</accession>
<dbReference type="GO" id="GO:0005743">
    <property type="term" value="C:mitochondrial inner membrane"/>
    <property type="evidence" value="ECO:0007669"/>
    <property type="project" value="TreeGrafter"/>
</dbReference>
<dbReference type="Gene3D" id="1.25.40.10">
    <property type="entry name" value="Tetratricopeptide repeat domain"/>
    <property type="match status" value="1"/>
</dbReference>
<comment type="similarity">
    <text evidence="2">Belongs to the OXA1/ALB3/YidC (TC 2.A.9.2) family.</text>
</comment>
<feature type="transmembrane region" description="Helical" evidence="6">
    <location>
        <begin position="264"/>
        <end position="284"/>
    </location>
</feature>
<dbReference type="PANTHER" id="PTHR12428:SF65">
    <property type="entry name" value="CYTOCHROME C OXIDASE ASSEMBLY PROTEIN COX18, MITOCHONDRIAL"/>
    <property type="match status" value="1"/>
</dbReference>
<dbReference type="CDD" id="cd20069">
    <property type="entry name" value="5TM_Oxa1-like"/>
    <property type="match status" value="1"/>
</dbReference>
<evidence type="ECO:0000313" key="8">
    <source>
        <dbReference type="Proteomes" id="UP001177140"/>
    </source>
</evidence>
<reference evidence="7" key="1">
    <citation type="submission" date="2022-03" db="EMBL/GenBank/DDBJ databases">
        <title>A functionally conserved STORR gene fusion in Papaver species that diverged 16.8 million years ago.</title>
        <authorList>
            <person name="Catania T."/>
        </authorList>
    </citation>
    <scope>NUCLEOTIDE SEQUENCE</scope>
    <source>
        <strain evidence="7">S-191538</strain>
    </source>
</reference>
<dbReference type="InterPro" id="IPR001708">
    <property type="entry name" value="YidC/ALB3/OXA1/COX18"/>
</dbReference>
<comment type="subcellular location">
    <subcellularLocation>
        <location evidence="1">Membrane</location>
        <topology evidence="1">Multi-pass membrane protein</topology>
    </subcellularLocation>
</comment>
<evidence type="ECO:0000256" key="6">
    <source>
        <dbReference type="SAM" id="Phobius"/>
    </source>
</evidence>
<keyword evidence="8" id="KW-1185">Reference proteome</keyword>
<comment type="caution">
    <text evidence="7">The sequence shown here is derived from an EMBL/GenBank/DDBJ whole genome shotgun (WGS) entry which is preliminary data.</text>
</comment>
<dbReference type="InterPro" id="IPR011990">
    <property type="entry name" value="TPR-like_helical_dom_sf"/>
</dbReference>
<evidence type="ECO:0000256" key="4">
    <source>
        <dbReference type="ARBA" id="ARBA00022989"/>
    </source>
</evidence>
<protein>
    <submittedName>
        <fullName evidence="7">Uncharacterized protein</fullName>
    </submittedName>
</protein>
<dbReference type="SUPFAM" id="SSF48452">
    <property type="entry name" value="TPR-like"/>
    <property type="match status" value="1"/>
</dbReference>
<dbReference type="EMBL" id="JAJJMA010021162">
    <property type="protein sequence ID" value="MCL7023342.1"/>
    <property type="molecule type" value="Genomic_DNA"/>
</dbReference>
<dbReference type="Proteomes" id="UP001177140">
    <property type="component" value="Unassembled WGS sequence"/>
</dbReference>
<feature type="transmembrane region" description="Helical" evidence="6">
    <location>
        <begin position="305"/>
        <end position="330"/>
    </location>
</feature>
<evidence type="ECO:0000256" key="5">
    <source>
        <dbReference type="ARBA" id="ARBA00023136"/>
    </source>
</evidence>
<keyword evidence="5 6" id="KW-0472">Membrane</keyword>
<organism evidence="7 8">
    <name type="scientific">Papaver nudicaule</name>
    <name type="common">Iceland poppy</name>
    <dbReference type="NCBI Taxonomy" id="74823"/>
    <lineage>
        <taxon>Eukaryota</taxon>
        <taxon>Viridiplantae</taxon>
        <taxon>Streptophyta</taxon>
        <taxon>Embryophyta</taxon>
        <taxon>Tracheophyta</taxon>
        <taxon>Spermatophyta</taxon>
        <taxon>Magnoliopsida</taxon>
        <taxon>Ranunculales</taxon>
        <taxon>Papaveraceae</taxon>
        <taxon>Papaveroideae</taxon>
        <taxon>Papaver</taxon>
    </lineage>
</organism>
<evidence type="ECO:0000256" key="2">
    <source>
        <dbReference type="ARBA" id="ARBA00010583"/>
    </source>
</evidence>
<dbReference type="AlphaFoldDB" id="A0AA41UXB9"/>
<evidence type="ECO:0000256" key="3">
    <source>
        <dbReference type="ARBA" id="ARBA00022692"/>
    </source>
</evidence>
<gene>
    <name evidence="7" type="ORF">MKW94_018736</name>
</gene>
<keyword evidence="3 6" id="KW-0812">Transmembrane</keyword>
<dbReference type="PANTHER" id="PTHR12428">
    <property type="entry name" value="OXA1"/>
    <property type="match status" value="1"/>
</dbReference>
<keyword evidence="4 6" id="KW-1133">Transmembrane helix</keyword>
<feature type="transmembrane region" description="Helical" evidence="6">
    <location>
        <begin position="143"/>
        <end position="166"/>
    </location>
</feature>
<evidence type="ECO:0000256" key="1">
    <source>
        <dbReference type="ARBA" id="ARBA00004141"/>
    </source>
</evidence>